<sequence>MPLRILFTLFICLLFVACSTGKLSVVADIPNNLKEVSGNEITTNSNLIWVIEDAGNRNNVYGLNDKGYIVKDIDVKNVNNLDWEDLTTDKEGNLYIGDIGNNDKNRKWLSILKISNPEAIEDETTAEVIKFKLPKGEKPKDFEAMFLYNNFFYLFSKESGKAILIKVPNALGKHTAEILTEFNLNGKHNLITSADISDDGKTVVLLNHEKVWMLTNFTDDNFFGGKLTKLTFEHDSQKEGVCFEDDNTILITDESNDDLGSNIYSFELKQKN</sequence>
<dbReference type="AlphaFoldDB" id="A0A8J6PVA8"/>
<keyword evidence="3" id="KW-1185">Reference proteome</keyword>
<evidence type="ECO:0000313" key="2">
    <source>
        <dbReference type="EMBL" id="MBD0823808.1"/>
    </source>
</evidence>
<dbReference type="RefSeq" id="WP_188223092.1">
    <property type="nucleotide sequence ID" value="NZ_JACVXD010000002.1"/>
</dbReference>
<feature type="chain" id="PRO_5035168883" description="SdiA-regulated family protein" evidence="1">
    <location>
        <begin position="28"/>
        <end position="272"/>
    </location>
</feature>
<comment type="caution">
    <text evidence="2">The sequence shown here is derived from an EMBL/GenBank/DDBJ whole genome shotgun (WGS) entry which is preliminary data.</text>
</comment>
<organism evidence="2 3">
    <name type="scientific">Aestuariibaculum marinum</name>
    <dbReference type="NCBI Taxonomy" id="2683592"/>
    <lineage>
        <taxon>Bacteria</taxon>
        <taxon>Pseudomonadati</taxon>
        <taxon>Bacteroidota</taxon>
        <taxon>Flavobacteriia</taxon>
        <taxon>Flavobacteriales</taxon>
        <taxon>Flavobacteriaceae</taxon>
    </lineage>
</organism>
<keyword evidence="1" id="KW-0732">Signal</keyword>
<dbReference type="EMBL" id="JACVXD010000002">
    <property type="protein sequence ID" value="MBD0823808.1"/>
    <property type="molecule type" value="Genomic_DNA"/>
</dbReference>
<accession>A0A8J6PVA8</accession>
<evidence type="ECO:0000256" key="1">
    <source>
        <dbReference type="SAM" id="SignalP"/>
    </source>
</evidence>
<dbReference type="PROSITE" id="PS51257">
    <property type="entry name" value="PROKAR_LIPOPROTEIN"/>
    <property type="match status" value="1"/>
</dbReference>
<protein>
    <recommendedName>
        <fullName evidence="4">SdiA-regulated family protein</fullName>
    </recommendedName>
</protein>
<proteinExistence type="predicted"/>
<dbReference type="SUPFAM" id="SSF101898">
    <property type="entry name" value="NHL repeat"/>
    <property type="match status" value="1"/>
</dbReference>
<evidence type="ECO:0000313" key="3">
    <source>
        <dbReference type="Proteomes" id="UP000621516"/>
    </source>
</evidence>
<evidence type="ECO:0008006" key="4">
    <source>
        <dbReference type="Google" id="ProtNLM"/>
    </source>
</evidence>
<gene>
    <name evidence="2" type="ORF">ICJ85_07220</name>
</gene>
<name>A0A8J6PVA8_9FLAO</name>
<reference evidence="2 3" key="1">
    <citation type="journal article" date="2018" name="J. Microbiol.">
        <title>Aestuariibaculum marinum sp. nov., a marine bacterium isolated from seawater in South Korea.</title>
        <authorList>
            <person name="Choi J."/>
            <person name="Lee D."/>
            <person name="Jang J.H."/>
            <person name="Cha S."/>
            <person name="Seo T."/>
        </authorList>
    </citation>
    <scope>NUCLEOTIDE SEQUENCE [LARGE SCALE GENOMIC DNA]</scope>
    <source>
        <strain evidence="2 3">IP7</strain>
    </source>
</reference>
<dbReference type="Proteomes" id="UP000621516">
    <property type="component" value="Unassembled WGS sequence"/>
</dbReference>
<feature type="signal peptide" evidence="1">
    <location>
        <begin position="1"/>
        <end position="27"/>
    </location>
</feature>